<proteinExistence type="predicted"/>
<dbReference type="Proteomes" id="UP001576780">
    <property type="component" value="Unassembled WGS sequence"/>
</dbReference>
<evidence type="ECO:0008006" key="3">
    <source>
        <dbReference type="Google" id="ProtNLM"/>
    </source>
</evidence>
<evidence type="ECO:0000313" key="1">
    <source>
        <dbReference type="EMBL" id="MFB2838845.1"/>
    </source>
</evidence>
<gene>
    <name evidence="1" type="ORF">ACE1CA_30525</name>
</gene>
<organism evidence="1 2">
    <name type="scientific">Floridaenema evergladense BLCC-F167</name>
    <dbReference type="NCBI Taxonomy" id="3153639"/>
    <lineage>
        <taxon>Bacteria</taxon>
        <taxon>Bacillati</taxon>
        <taxon>Cyanobacteriota</taxon>
        <taxon>Cyanophyceae</taxon>
        <taxon>Oscillatoriophycideae</taxon>
        <taxon>Aerosakkonematales</taxon>
        <taxon>Aerosakkonemataceae</taxon>
        <taxon>Floridanema</taxon>
        <taxon>Floridanema evergladense</taxon>
    </lineage>
</organism>
<name>A0ABV4WUU9_9CYAN</name>
<reference evidence="1 2" key="1">
    <citation type="submission" date="2024-09" db="EMBL/GenBank/DDBJ databases">
        <title>Floridaenema gen nov. (Aerosakkonemataceae, Aerosakkonematales ord. nov., Cyanobacteria) from benthic tropical and subtropical fresh waters, with the description of four new species.</title>
        <authorList>
            <person name="Moretto J.A."/>
            <person name="Berthold D.E."/>
            <person name="Lefler F.W."/>
            <person name="Huang I.-S."/>
            <person name="Laughinghouse H. IV."/>
        </authorList>
    </citation>
    <scope>NUCLEOTIDE SEQUENCE [LARGE SCALE GENOMIC DNA]</scope>
    <source>
        <strain evidence="1 2">BLCC-F167</strain>
    </source>
</reference>
<dbReference type="RefSeq" id="WP_413281141.1">
    <property type="nucleotide sequence ID" value="NZ_JBHFNT010000279.1"/>
</dbReference>
<sequence>MTRNFHDQFAKQYLSELLTPLGEVIVSREVMAEVRQIDVWFSPVPEPKTNQELLGLLGKMASTACLIEPFRNPPNWSEVRRCLIKLFAMQSDHQRQARREDRSITEEELPHLWILTPSCSENVLDAFGAKLDTQENWPNGVYLLPVALRSGIVAINQLPATEDTLWLRLLGRKTVQKQAMNEVNSLPENHPFKRNILEVVANWRVGLETTQNLNEDEEELLMNLSSAYVRWREDTLREGRIEGRLEGRKEGREEGREEGRQQERREMIENVLRVRFGALDDQLNRCINPMLELPASELSQLLLTLSREEILARFGGGSNSSS</sequence>
<evidence type="ECO:0000313" key="2">
    <source>
        <dbReference type="Proteomes" id="UP001576780"/>
    </source>
</evidence>
<comment type="caution">
    <text evidence="1">The sequence shown here is derived from an EMBL/GenBank/DDBJ whole genome shotgun (WGS) entry which is preliminary data.</text>
</comment>
<protein>
    <recommendedName>
        <fullName evidence="3">Flagellar assembly protein H</fullName>
    </recommendedName>
</protein>
<dbReference type="EMBL" id="JBHFNT010000279">
    <property type="protein sequence ID" value="MFB2838845.1"/>
    <property type="molecule type" value="Genomic_DNA"/>
</dbReference>
<accession>A0ABV4WUU9</accession>
<keyword evidence="2" id="KW-1185">Reference proteome</keyword>